<evidence type="ECO:0000313" key="3">
    <source>
        <dbReference type="Proteomes" id="UP000314294"/>
    </source>
</evidence>
<dbReference type="AlphaFoldDB" id="A0A4Z2ESR0"/>
<protein>
    <submittedName>
        <fullName evidence="2">Uncharacterized protein</fullName>
    </submittedName>
</protein>
<keyword evidence="3" id="KW-1185">Reference proteome</keyword>
<evidence type="ECO:0000313" key="2">
    <source>
        <dbReference type="EMBL" id="TNN31849.1"/>
    </source>
</evidence>
<reference evidence="2 3" key="1">
    <citation type="submission" date="2019-03" db="EMBL/GenBank/DDBJ databases">
        <title>First draft genome of Liparis tanakae, snailfish: a comprehensive survey of snailfish specific genes.</title>
        <authorList>
            <person name="Kim W."/>
            <person name="Song I."/>
            <person name="Jeong J.-H."/>
            <person name="Kim D."/>
            <person name="Kim S."/>
            <person name="Ryu S."/>
            <person name="Song J.Y."/>
            <person name="Lee S.K."/>
        </authorList>
    </citation>
    <scope>NUCLEOTIDE SEQUENCE [LARGE SCALE GENOMIC DNA]</scope>
    <source>
        <tissue evidence="2">Muscle</tissue>
    </source>
</reference>
<dbReference type="EMBL" id="SRLO01003107">
    <property type="protein sequence ID" value="TNN31849.1"/>
    <property type="molecule type" value="Genomic_DNA"/>
</dbReference>
<gene>
    <name evidence="2" type="ORF">EYF80_057992</name>
</gene>
<feature type="region of interest" description="Disordered" evidence="1">
    <location>
        <begin position="67"/>
        <end position="88"/>
    </location>
</feature>
<evidence type="ECO:0000256" key="1">
    <source>
        <dbReference type="SAM" id="MobiDB-lite"/>
    </source>
</evidence>
<sequence>MSVILQPTDESTQAIKTIIMFHAVRVSNQASELQIRQSPAENDEPHICNEEAMTTGTVQGVLRVLNQENQHGDGPQEELGNQGNLGDQ</sequence>
<accession>A0A4Z2ESR0</accession>
<proteinExistence type="predicted"/>
<feature type="compositionally biased region" description="Polar residues" evidence="1">
    <location>
        <begin position="79"/>
        <end position="88"/>
    </location>
</feature>
<comment type="caution">
    <text evidence="2">The sequence shown here is derived from an EMBL/GenBank/DDBJ whole genome shotgun (WGS) entry which is preliminary data.</text>
</comment>
<organism evidence="2 3">
    <name type="scientific">Liparis tanakae</name>
    <name type="common">Tanaka's snailfish</name>
    <dbReference type="NCBI Taxonomy" id="230148"/>
    <lineage>
        <taxon>Eukaryota</taxon>
        <taxon>Metazoa</taxon>
        <taxon>Chordata</taxon>
        <taxon>Craniata</taxon>
        <taxon>Vertebrata</taxon>
        <taxon>Euteleostomi</taxon>
        <taxon>Actinopterygii</taxon>
        <taxon>Neopterygii</taxon>
        <taxon>Teleostei</taxon>
        <taxon>Neoteleostei</taxon>
        <taxon>Acanthomorphata</taxon>
        <taxon>Eupercaria</taxon>
        <taxon>Perciformes</taxon>
        <taxon>Cottioidei</taxon>
        <taxon>Cottales</taxon>
        <taxon>Liparidae</taxon>
        <taxon>Liparis</taxon>
    </lineage>
</organism>
<dbReference type="Proteomes" id="UP000314294">
    <property type="component" value="Unassembled WGS sequence"/>
</dbReference>
<name>A0A4Z2ESR0_9TELE</name>